<dbReference type="AlphaFoldDB" id="A0AAP2CSI2"/>
<dbReference type="GO" id="GO:0003677">
    <property type="term" value="F:DNA binding"/>
    <property type="evidence" value="ECO:0007669"/>
    <property type="project" value="UniProtKB-KW"/>
</dbReference>
<dbReference type="PANTHER" id="PTHR43537">
    <property type="entry name" value="TRANSCRIPTIONAL REGULATOR, GNTR FAMILY"/>
    <property type="match status" value="1"/>
</dbReference>
<evidence type="ECO:0000259" key="4">
    <source>
        <dbReference type="PROSITE" id="PS50949"/>
    </source>
</evidence>
<evidence type="ECO:0000313" key="5">
    <source>
        <dbReference type="EMBL" id="MBT0958880.1"/>
    </source>
</evidence>
<keyword evidence="2" id="KW-0238">DNA-binding</keyword>
<keyword evidence="6" id="KW-1185">Reference proteome</keyword>
<evidence type="ECO:0000256" key="1">
    <source>
        <dbReference type="ARBA" id="ARBA00023015"/>
    </source>
</evidence>
<dbReference type="Gene3D" id="1.10.10.10">
    <property type="entry name" value="Winged helix-like DNA-binding domain superfamily/Winged helix DNA-binding domain"/>
    <property type="match status" value="1"/>
</dbReference>
<dbReference type="InterPro" id="IPR008920">
    <property type="entry name" value="TF_FadR/GntR_C"/>
</dbReference>
<evidence type="ECO:0000313" key="6">
    <source>
        <dbReference type="Proteomes" id="UP001315686"/>
    </source>
</evidence>
<proteinExistence type="predicted"/>
<reference evidence="5 6" key="1">
    <citation type="journal article" date="2021" name="Arch. Microbiol.">
        <title>Harenicola maris gen. nov., sp. nov. isolated from the Sea of Japan shallow sediments.</title>
        <authorList>
            <person name="Romanenko L.A."/>
            <person name="Kurilenko V.V."/>
            <person name="Chernysheva N.Y."/>
            <person name="Tekutyeva L.A."/>
            <person name="Velansky P.V."/>
            <person name="Svetashev V.I."/>
            <person name="Isaeva M.P."/>
        </authorList>
    </citation>
    <scope>NUCLEOTIDE SEQUENCE [LARGE SCALE GENOMIC DNA]</scope>
    <source>
        <strain evidence="5 6">KMM 3653</strain>
    </source>
</reference>
<dbReference type="PROSITE" id="PS50949">
    <property type="entry name" value="HTH_GNTR"/>
    <property type="match status" value="1"/>
</dbReference>
<dbReference type="PRINTS" id="PR00035">
    <property type="entry name" value="HTHGNTR"/>
</dbReference>
<name>A0AAP2CSI2_9RHOB</name>
<dbReference type="SMART" id="SM00895">
    <property type="entry name" value="FCD"/>
    <property type="match status" value="1"/>
</dbReference>
<keyword evidence="1" id="KW-0805">Transcription regulation</keyword>
<sequence>MGGAEAAPRPAPAGKDRTLSDQVYETILSMILSGEIPVGAKLPSEHMMSDELNVSRPVLRQALKQLRENGVVVSKQGSGSYVQKRPETAAMRLAPVGSIADIQRTFEFRAAIEGEAAYLAAERRTKENLASLRATLEALDACIRNGELGVELDEAFHEEICEAAGNRYFAAARVSIKPNILMGLNLTRNLSLTKPQERMELVQQEHYAVLKALEAGDQDGARAAMRAHVENARNRVFKG</sequence>
<dbReference type="InterPro" id="IPR011711">
    <property type="entry name" value="GntR_C"/>
</dbReference>
<dbReference type="EMBL" id="JADQAZ010000003">
    <property type="protein sequence ID" value="MBT0958880.1"/>
    <property type="molecule type" value="Genomic_DNA"/>
</dbReference>
<dbReference type="Proteomes" id="UP001315686">
    <property type="component" value="Unassembled WGS sequence"/>
</dbReference>
<dbReference type="GO" id="GO:0003700">
    <property type="term" value="F:DNA-binding transcription factor activity"/>
    <property type="evidence" value="ECO:0007669"/>
    <property type="project" value="InterPro"/>
</dbReference>
<dbReference type="Pfam" id="PF00392">
    <property type="entry name" value="GntR"/>
    <property type="match status" value="1"/>
</dbReference>
<gene>
    <name evidence="5" type="ORF">IV417_15935</name>
</gene>
<protein>
    <submittedName>
        <fullName evidence="5">FadR family transcriptional regulator</fullName>
    </submittedName>
</protein>
<dbReference type="InterPro" id="IPR036390">
    <property type="entry name" value="WH_DNA-bd_sf"/>
</dbReference>
<dbReference type="Pfam" id="PF07729">
    <property type="entry name" value="FCD"/>
    <property type="match status" value="1"/>
</dbReference>
<dbReference type="SUPFAM" id="SSF48008">
    <property type="entry name" value="GntR ligand-binding domain-like"/>
    <property type="match status" value="1"/>
</dbReference>
<dbReference type="PANTHER" id="PTHR43537:SF5">
    <property type="entry name" value="UXU OPERON TRANSCRIPTIONAL REGULATOR"/>
    <property type="match status" value="1"/>
</dbReference>
<organism evidence="5 6">
    <name type="scientific">Harenicola maris</name>
    <dbReference type="NCBI Taxonomy" id="2841044"/>
    <lineage>
        <taxon>Bacteria</taxon>
        <taxon>Pseudomonadati</taxon>
        <taxon>Pseudomonadota</taxon>
        <taxon>Alphaproteobacteria</taxon>
        <taxon>Rhodobacterales</taxon>
        <taxon>Paracoccaceae</taxon>
        <taxon>Harenicola</taxon>
    </lineage>
</organism>
<dbReference type="InterPro" id="IPR036388">
    <property type="entry name" value="WH-like_DNA-bd_sf"/>
</dbReference>
<dbReference type="Gene3D" id="1.20.120.530">
    <property type="entry name" value="GntR ligand-binding domain-like"/>
    <property type="match status" value="1"/>
</dbReference>
<accession>A0AAP2CSI2</accession>
<feature type="domain" description="HTH gntR-type" evidence="4">
    <location>
        <begin position="17"/>
        <end position="85"/>
    </location>
</feature>
<evidence type="ECO:0000256" key="2">
    <source>
        <dbReference type="ARBA" id="ARBA00023125"/>
    </source>
</evidence>
<evidence type="ECO:0000256" key="3">
    <source>
        <dbReference type="ARBA" id="ARBA00023163"/>
    </source>
</evidence>
<dbReference type="SMART" id="SM00345">
    <property type="entry name" value="HTH_GNTR"/>
    <property type="match status" value="1"/>
</dbReference>
<dbReference type="InterPro" id="IPR000524">
    <property type="entry name" value="Tscrpt_reg_HTH_GntR"/>
</dbReference>
<dbReference type="SUPFAM" id="SSF46785">
    <property type="entry name" value="Winged helix' DNA-binding domain"/>
    <property type="match status" value="1"/>
</dbReference>
<keyword evidence="3" id="KW-0804">Transcription</keyword>
<dbReference type="CDD" id="cd07377">
    <property type="entry name" value="WHTH_GntR"/>
    <property type="match status" value="1"/>
</dbReference>
<comment type="caution">
    <text evidence="5">The sequence shown here is derived from an EMBL/GenBank/DDBJ whole genome shotgun (WGS) entry which is preliminary data.</text>
</comment>